<dbReference type="GO" id="GO:0019265">
    <property type="term" value="P:glycine biosynthetic process, by transamination of glyoxylate"/>
    <property type="evidence" value="ECO:0007669"/>
    <property type="project" value="TreeGrafter"/>
</dbReference>
<dbReference type="InterPro" id="IPR000192">
    <property type="entry name" value="Aminotrans_V_dom"/>
</dbReference>
<evidence type="ECO:0000313" key="18">
    <source>
        <dbReference type="Proteomes" id="UP000578252"/>
    </source>
</evidence>
<evidence type="ECO:0000256" key="1">
    <source>
        <dbReference type="ARBA" id="ARBA00001933"/>
    </source>
</evidence>
<keyword evidence="11" id="KW-0664">Pyridoxine biosynthesis</keyword>
<comment type="catalytic activity">
    <reaction evidence="15">
        <text>O-phospho-L-serine + 2-oxoglutarate = 3-phosphooxypyruvate + L-glutamate</text>
        <dbReference type="Rhea" id="RHEA:14329"/>
        <dbReference type="ChEBI" id="CHEBI:16810"/>
        <dbReference type="ChEBI" id="CHEBI:18110"/>
        <dbReference type="ChEBI" id="CHEBI:29985"/>
        <dbReference type="ChEBI" id="CHEBI:57524"/>
        <dbReference type="EC" id="2.6.1.52"/>
    </reaction>
</comment>
<evidence type="ECO:0000256" key="8">
    <source>
        <dbReference type="ARBA" id="ARBA00022605"/>
    </source>
</evidence>
<evidence type="ECO:0000256" key="13">
    <source>
        <dbReference type="ARBA" id="ARBA00031421"/>
    </source>
</evidence>
<evidence type="ECO:0000256" key="11">
    <source>
        <dbReference type="ARBA" id="ARBA00023096"/>
    </source>
</evidence>
<evidence type="ECO:0000256" key="7">
    <source>
        <dbReference type="ARBA" id="ARBA00022576"/>
    </source>
</evidence>
<evidence type="ECO:0000256" key="10">
    <source>
        <dbReference type="ARBA" id="ARBA00022898"/>
    </source>
</evidence>
<dbReference type="Gene3D" id="3.90.1150.10">
    <property type="entry name" value="Aspartate Aminotransferase, domain 1"/>
    <property type="match status" value="1"/>
</dbReference>
<dbReference type="PANTHER" id="PTHR21152:SF40">
    <property type="entry name" value="ALANINE--GLYOXYLATE AMINOTRANSFERASE"/>
    <property type="match status" value="1"/>
</dbReference>
<dbReference type="Gene3D" id="3.40.640.10">
    <property type="entry name" value="Type I PLP-dependent aspartate aminotransferase-like (Major domain)"/>
    <property type="match status" value="1"/>
</dbReference>
<protein>
    <recommendedName>
        <fullName evidence="5">phosphoserine transaminase</fullName>
        <ecNumber evidence="5">2.6.1.52</ecNumber>
    </recommendedName>
    <alternativeName>
        <fullName evidence="13">Phosphohydroxythreonine aminotransferase</fullName>
    </alternativeName>
</protein>
<reference evidence="17 18" key="1">
    <citation type="submission" date="2020-04" db="EMBL/GenBank/DDBJ databases">
        <title>Antimicrobial susceptibility and clonality of vaginal-derived multi-drug resistant Mobiluncus isolates in China.</title>
        <authorList>
            <person name="Zhang X."/>
        </authorList>
    </citation>
    <scope>NUCLEOTIDE SEQUENCE [LARGE SCALE GENOMIC DNA]</scope>
    <source>
        <strain evidence="17 18">13</strain>
    </source>
</reference>
<keyword evidence="8" id="KW-0028">Amino-acid biosynthesis</keyword>
<evidence type="ECO:0000256" key="6">
    <source>
        <dbReference type="ARBA" id="ARBA00022490"/>
    </source>
</evidence>
<dbReference type="PIRSF" id="PIRSF000525">
    <property type="entry name" value="SerC"/>
    <property type="match status" value="1"/>
</dbReference>
<dbReference type="InterPro" id="IPR022278">
    <property type="entry name" value="Pser_aminoTfrase"/>
</dbReference>
<comment type="caution">
    <text evidence="17">The sequence shown here is derived from an EMBL/GenBank/DDBJ whole genome shotgun (WGS) entry which is preliminary data.</text>
</comment>
<dbReference type="GO" id="GO:0004648">
    <property type="term" value="F:O-phospho-L-serine:2-oxoglutarate aminotransferase activity"/>
    <property type="evidence" value="ECO:0007669"/>
    <property type="project" value="UniProtKB-EC"/>
</dbReference>
<keyword evidence="6" id="KW-0963">Cytoplasm</keyword>
<evidence type="ECO:0000256" key="15">
    <source>
        <dbReference type="ARBA" id="ARBA00049007"/>
    </source>
</evidence>
<feature type="domain" description="Aminotransferase class V" evidence="16">
    <location>
        <begin position="42"/>
        <end position="334"/>
    </location>
</feature>
<proteinExistence type="inferred from homology"/>
<evidence type="ECO:0000256" key="3">
    <source>
        <dbReference type="ARBA" id="ARBA00005099"/>
    </source>
</evidence>
<dbReference type="InterPro" id="IPR015424">
    <property type="entry name" value="PyrdxlP-dep_Trfase"/>
</dbReference>
<dbReference type="EMBL" id="JABCUR010000001">
    <property type="protein sequence ID" value="NMW64290.1"/>
    <property type="molecule type" value="Genomic_DNA"/>
</dbReference>
<dbReference type="UniPathway" id="UPA00135">
    <property type="reaction ID" value="UER00197"/>
</dbReference>
<dbReference type="GO" id="GO:0008453">
    <property type="term" value="F:alanine-glyoxylate transaminase activity"/>
    <property type="evidence" value="ECO:0007669"/>
    <property type="project" value="TreeGrafter"/>
</dbReference>
<keyword evidence="10" id="KW-0663">Pyridoxal phosphate</keyword>
<keyword evidence="9 17" id="KW-0808">Transferase</keyword>
<evidence type="ECO:0000256" key="4">
    <source>
        <dbReference type="ARBA" id="ARBA00006904"/>
    </source>
</evidence>
<dbReference type="Proteomes" id="UP000578252">
    <property type="component" value="Unassembled WGS sequence"/>
</dbReference>
<comment type="similarity">
    <text evidence="4">Belongs to the class-V pyridoxal-phosphate-dependent aminotransferase family. SerC subfamily.</text>
</comment>
<evidence type="ECO:0000256" key="12">
    <source>
        <dbReference type="ARBA" id="ARBA00023299"/>
    </source>
</evidence>
<dbReference type="GO" id="GO:0006564">
    <property type="term" value="P:L-serine biosynthetic process"/>
    <property type="evidence" value="ECO:0007669"/>
    <property type="project" value="UniProtKB-KW"/>
</dbReference>
<evidence type="ECO:0000256" key="9">
    <source>
        <dbReference type="ARBA" id="ARBA00022679"/>
    </source>
</evidence>
<dbReference type="Pfam" id="PF00266">
    <property type="entry name" value="Aminotran_5"/>
    <property type="match status" value="1"/>
</dbReference>
<dbReference type="InterPro" id="IPR006272">
    <property type="entry name" value="Pser_aminoTfrase_mycobac"/>
</dbReference>
<comment type="function">
    <text evidence="2">Catalyzes the reversible conversion of 3-phosphohydroxypyruvate to phosphoserine and of 3-hydroxy-2-oxo-4-phosphonooxybutanoate to phosphohydroxythreonine.</text>
</comment>
<dbReference type="GO" id="GO:0004760">
    <property type="term" value="F:L-serine-pyruvate transaminase activity"/>
    <property type="evidence" value="ECO:0007669"/>
    <property type="project" value="TreeGrafter"/>
</dbReference>
<dbReference type="GO" id="GO:0008615">
    <property type="term" value="P:pyridoxine biosynthetic process"/>
    <property type="evidence" value="ECO:0007669"/>
    <property type="project" value="UniProtKB-KW"/>
</dbReference>
<name>A0A7Y0TZQ3_9ACTO</name>
<comment type="cofactor">
    <cofactor evidence="1">
        <name>pyridoxal 5'-phosphate</name>
        <dbReference type="ChEBI" id="CHEBI:597326"/>
    </cofactor>
</comment>
<comment type="pathway">
    <text evidence="3">Amino-acid biosynthesis; L-serine biosynthesis; L-serine from 3-phospho-D-glycerate: step 2/3.</text>
</comment>
<evidence type="ECO:0000256" key="14">
    <source>
        <dbReference type="ARBA" id="ARBA00047630"/>
    </source>
</evidence>
<accession>A0A7Y0TZQ3</accession>
<dbReference type="PANTHER" id="PTHR21152">
    <property type="entry name" value="AMINOTRANSFERASE CLASS V"/>
    <property type="match status" value="1"/>
</dbReference>
<evidence type="ECO:0000256" key="5">
    <source>
        <dbReference type="ARBA" id="ARBA00013030"/>
    </source>
</evidence>
<keyword evidence="12" id="KW-0718">Serine biosynthesis</keyword>
<dbReference type="InterPro" id="IPR015422">
    <property type="entry name" value="PyrdxlP-dep_Trfase_small"/>
</dbReference>
<dbReference type="RefSeq" id="WP_169771462.1">
    <property type="nucleotide sequence ID" value="NZ_JABCUR010000001.1"/>
</dbReference>
<gene>
    <name evidence="17" type="ORF">HHJ78_01755</name>
</gene>
<evidence type="ECO:0000256" key="2">
    <source>
        <dbReference type="ARBA" id="ARBA00003483"/>
    </source>
</evidence>
<evidence type="ECO:0000259" key="16">
    <source>
        <dbReference type="Pfam" id="PF00266"/>
    </source>
</evidence>
<evidence type="ECO:0000313" key="17">
    <source>
        <dbReference type="EMBL" id="NMW64290.1"/>
    </source>
</evidence>
<comment type="catalytic activity">
    <reaction evidence="14">
        <text>4-(phosphooxy)-L-threonine + 2-oxoglutarate = (R)-3-hydroxy-2-oxo-4-phosphooxybutanoate + L-glutamate</text>
        <dbReference type="Rhea" id="RHEA:16573"/>
        <dbReference type="ChEBI" id="CHEBI:16810"/>
        <dbReference type="ChEBI" id="CHEBI:29985"/>
        <dbReference type="ChEBI" id="CHEBI:58452"/>
        <dbReference type="ChEBI" id="CHEBI:58538"/>
        <dbReference type="EC" id="2.6.1.52"/>
    </reaction>
</comment>
<dbReference type="NCBIfam" id="TIGR01366">
    <property type="entry name" value="serC_3"/>
    <property type="match status" value="1"/>
</dbReference>
<sequence>MSNIENLKIPHKLLPQDGRFGCGPSLIRPQQLQELEHSQLMGTSHRQTPVKDLVKACQHQLAELFSLPTDYEVVLGNGGATTFWGIATCCLVQNRAAHAVFGEFGNKFAIETTAAPFLQEPRLTSATPGDSILPDVATDVDVYAWPQQETSTGAVAPVTRLGDPKQLVLVDATSIAGAVPVDISQTDAYYFSLQKALGADGGLWFAFLSPAAVARAAKITANPEENRWIPAILNLEKAINNSRKNQTLNTPAIATLELLHSQLCWIQDTLGGLQGAEKRVRESSEAIQTWVKSKSFVTSFVADPEKRSPVVSTIDFSDDIDTTILIKTLRNNGIVDVNPYRSLGRNQLRIGTFPATNPDDTRALLACLDYIIDRL</sequence>
<dbReference type="EC" id="2.6.1.52" evidence="5"/>
<organism evidence="17 18">
    <name type="scientific">Mobiluncus mulieris</name>
    <dbReference type="NCBI Taxonomy" id="2052"/>
    <lineage>
        <taxon>Bacteria</taxon>
        <taxon>Bacillati</taxon>
        <taxon>Actinomycetota</taxon>
        <taxon>Actinomycetes</taxon>
        <taxon>Actinomycetales</taxon>
        <taxon>Actinomycetaceae</taxon>
        <taxon>Mobiluncus</taxon>
    </lineage>
</organism>
<dbReference type="SUPFAM" id="SSF53383">
    <property type="entry name" value="PLP-dependent transferases"/>
    <property type="match status" value="1"/>
</dbReference>
<dbReference type="InterPro" id="IPR015421">
    <property type="entry name" value="PyrdxlP-dep_Trfase_major"/>
</dbReference>
<dbReference type="AlphaFoldDB" id="A0A7Y0TZQ3"/>
<keyword evidence="7 17" id="KW-0032">Aminotransferase</keyword>